<reference evidence="2 3" key="1">
    <citation type="journal article" date="2023" name="Commun. Biol.">
        <title>Reorganization of the ancestral sex-determining regions during the evolution of trioecy in Pleodorina starrii.</title>
        <authorList>
            <person name="Takahashi K."/>
            <person name="Suzuki S."/>
            <person name="Kawai-Toyooka H."/>
            <person name="Yamamoto K."/>
            <person name="Hamaji T."/>
            <person name="Ootsuki R."/>
            <person name="Yamaguchi H."/>
            <person name="Kawachi M."/>
            <person name="Higashiyama T."/>
            <person name="Nozaki H."/>
        </authorList>
    </citation>
    <scope>NUCLEOTIDE SEQUENCE [LARGE SCALE GENOMIC DNA]</scope>
    <source>
        <strain evidence="2 3">NIES-4479</strain>
    </source>
</reference>
<feature type="compositionally biased region" description="Low complexity" evidence="1">
    <location>
        <begin position="361"/>
        <end position="385"/>
    </location>
</feature>
<feature type="region of interest" description="Disordered" evidence="1">
    <location>
        <begin position="1"/>
        <end position="56"/>
    </location>
</feature>
<evidence type="ECO:0000313" key="2">
    <source>
        <dbReference type="EMBL" id="GLC56045.1"/>
    </source>
</evidence>
<feature type="region of interest" description="Disordered" evidence="1">
    <location>
        <begin position="154"/>
        <end position="177"/>
    </location>
</feature>
<feature type="compositionally biased region" description="Low complexity" evidence="1">
    <location>
        <begin position="279"/>
        <end position="311"/>
    </location>
</feature>
<feature type="compositionally biased region" description="Pro residues" evidence="1">
    <location>
        <begin position="163"/>
        <end position="174"/>
    </location>
</feature>
<protein>
    <submittedName>
        <fullName evidence="2">Uncharacterized protein</fullName>
    </submittedName>
</protein>
<evidence type="ECO:0000256" key="1">
    <source>
        <dbReference type="SAM" id="MobiDB-lite"/>
    </source>
</evidence>
<comment type="caution">
    <text evidence="2">The sequence shown here is derived from an EMBL/GenBank/DDBJ whole genome shotgun (WGS) entry which is preliminary data.</text>
</comment>
<sequence length="385" mass="38690">MSLRCQGAPSACPQGHAAGRGRGVTLRATSSAVLTKPTTEAGSPRRPASASQSRALDFSEPALPVSSGLDFIDLVGMDDSIVWNRLQDAVTYRVLVGQPSLIRQPSRPTHAKTFNVKQLKLYRDNVTRNLAPTVARGFANAARAAGHVIAITQPAQQSQRPSPAEPPPPPPSPQRPQQLAAATAVNPAPTSVIAAAAGDSSVGHALGSESPRRQTQHSSAQIPIVAAVAASHSAAGCRPARRVSLAAAGHNGEQQRIAVRCAAQARQLQLAPEEGPGATGAATGSGAATASVAQQQQQQQQPSQFTAAAPPSLSPVAVSSVAAAPVPSGSLPFEAAGTGVGPAASALVSGRRRGSRGAGRGPLLSAAGRQAGTAGAGASTGPAWI</sequence>
<accession>A0A9W6BQJ8</accession>
<dbReference type="AlphaFoldDB" id="A0A9W6BQJ8"/>
<organism evidence="2 3">
    <name type="scientific">Pleodorina starrii</name>
    <dbReference type="NCBI Taxonomy" id="330485"/>
    <lineage>
        <taxon>Eukaryota</taxon>
        <taxon>Viridiplantae</taxon>
        <taxon>Chlorophyta</taxon>
        <taxon>core chlorophytes</taxon>
        <taxon>Chlorophyceae</taxon>
        <taxon>CS clade</taxon>
        <taxon>Chlamydomonadales</taxon>
        <taxon>Volvocaceae</taxon>
        <taxon>Pleodorina</taxon>
    </lineage>
</organism>
<keyword evidence="3" id="KW-1185">Reference proteome</keyword>
<gene>
    <name evidence="2" type="primary">PLEST002986</name>
    <name evidence="2" type="ORF">PLESTB_001058600</name>
</gene>
<dbReference type="EMBL" id="BRXU01000014">
    <property type="protein sequence ID" value="GLC56045.1"/>
    <property type="molecule type" value="Genomic_DNA"/>
</dbReference>
<feature type="region of interest" description="Disordered" evidence="1">
    <location>
        <begin position="271"/>
        <end position="311"/>
    </location>
</feature>
<name>A0A9W6BQJ8_9CHLO</name>
<proteinExistence type="predicted"/>
<feature type="region of interest" description="Disordered" evidence="1">
    <location>
        <begin position="347"/>
        <end position="385"/>
    </location>
</feature>
<feature type="compositionally biased region" description="Low complexity" evidence="1">
    <location>
        <begin position="41"/>
        <end position="55"/>
    </location>
</feature>
<feature type="compositionally biased region" description="Polar residues" evidence="1">
    <location>
        <begin position="27"/>
        <end position="40"/>
    </location>
</feature>
<evidence type="ECO:0000313" key="3">
    <source>
        <dbReference type="Proteomes" id="UP001165080"/>
    </source>
</evidence>
<dbReference type="Proteomes" id="UP001165080">
    <property type="component" value="Unassembled WGS sequence"/>
</dbReference>